<feature type="chain" id="PRO_5024338125" description="Chromogranin-A" evidence="9">
    <location>
        <begin position="20"/>
        <end position="306"/>
    </location>
</feature>
<evidence type="ECO:0000256" key="2">
    <source>
        <dbReference type="ARBA" id="ARBA00004613"/>
    </source>
</evidence>
<dbReference type="Pfam" id="PF01271">
    <property type="entry name" value="Granin"/>
    <property type="match status" value="1"/>
</dbReference>
<evidence type="ECO:0000256" key="3">
    <source>
        <dbReference type="ARBA" id="ARBA00005723"/>
    </source>
</evidence>
<proteinExistence type="inferred from homology"/>
<feature type="compositionally biased region" description="Acidic residues" evidence="8">
    <location>
        <begin position="169"/>
        <end position="180"/>
    </location>
</feature>
<dbReference type="InterPro" id="IPR001990">
    <property type="entry name" value="Granin"/>
</dbReference>
<evidence type="ECO:0000256" key="7">
    <source>
        <dbReference type="ARBA" id="ARBA00040787"/>
    </source>
</evidence>
<dbReference type="EMBL" id="VFJC01000020">
    <property type="protein sequence ID" value="KAB5540130.1"/>
    <property type="molecule type" value="Genomic_DNA"/>
</dbReference>
<evidence type="ECO:0000256" key="8">
    <source>
        <dbReference type="SAM" id="MobiDB-lite"/>
    </source>
</evidence>
<dbReference type="PANTHER" id="PTHR10583:SF1">
    <property type="entry name" value="CHROMOGRANIN-A"/>
    <property type="match status" value="1"/>
</dbReference>
<organism evidence="10 11">
    <name type="scientific">Pangasianodon hypophthalmus</name>
    <name type="common">Striped catfish</name>
    <name type="synonym">Helicophagus hypophthalmus</name>
    <dbReference type="NCBI Taxonomy" id="310915"/>
    <lineage>
        <taxon>Eukaryota</taxon>
        <taxon>Metazoa</taxon>
        <taxon>Chordata</taxon>
        <taxon>Craniata</taxon>
        <taxon>Vertebrata</taxon>
        <taxon>Euteleostomi</taxon>
        <taxon>Actinopterygii</taxon>
        <taxon>Neopterygii</taxon>
        <taxon>Teleostei</taxon>
        <taxon>Ostariophysi</taxon>
        <taxon>Siluriformes</taxon>
        <taxon>Pangasiidae</taxon>
        <taxon>Pangasianodon</taxon>
    </lineage>
</organism>
<feature type="compositionally biased region" description="Acidic residues" evidence="8">
    <location>
        <begin position="195"/>
        <end position="207"/>
    </location>
</feature>
<dbReference type="AlphaFoldDB" id="A0A5N5LBX6"/>
<comment type="caution">
    <text evidence="10">The sequence shown here is derived from an EMBL/GenBank/DDBJ whole genome shotgun (WGS) entry which is preliminary data.</text>
</comment>
<keyword evidence="5" id="KW-1015">Disulfide bond</keyword>
<feature type="region of interest" description="Disordered" evidence="8">
    <location>
        <begin position="126"/>
        <end position="281"/>
    </location>
</feature>
<feature type="compositionally biased region" description="Basic and acidic residues" evidence="8">
    <location>
        <begin position="89"/>
        <end position="106"/>
    </location>
</feature>
<dbReference type="GO" id="GO:0042583">
    <property type="term" value="C:chromaffin granule"/>
    <property type="evidence" value="ECO:0007669"/>
    <property type="project" value="TreeGrafter"/>
</dbReference>
<keyword evidence="6" id="KW-0968">Cytoplasmic vesicle</keyword>
<dbReference type="InterPro" id="IPR018054">
    <property type="entry name" value="Chromogranin_CS"/>
</dbReference>
<sequence>MRAPRCALLLLLLLQCASSLPVSHTHLEHEDVKVIKCIVEVLAEALSKPHSLPVSQQCLETLRSDDRLVTVLRRRNFLQELQDIAGEGASERTEKGIEERPDHAQDLQDPADQSMLMAVLTPRETVKERRADEEKEQESQENDVITSHEEMNEEDEKGEQAVMKKAENSEEDEEEEDADEAGGAGAPEHKRVEEESQEESQEEEQDESVEKSRAGVGKQKHWSLSREPVHRRAYGQQEAPHHSKEVWKSPEEEELQMMAGREPEESRDPEEGSATKKTEDAEMESLAVMENELENMAQKLHELRHG</sequence>
<evidence type="ECO:0000256" key="1">
    <source>
        <dbReference type="ARBA" id="ARBA00004398"/>
    </source>
</evidence>
<evidence type="ECO:0000256" key="4">
    <source>
        <dbReference type="ARBA" id="ARBA00022525"/>
    </source>
</evidence>
<evidence type="ECO:0000256" key="6">
    <source>
        <dbReference type="ARBA" id="ARBA00023329"/>
    </source>
</evidence>
<dbReference type="GO" id="GO:0030133">
    <property type="term" value="C:transport vesicle"/>
    <property type="evidence" value="ECO:0007669"/>
    <property type="project" value="UniProtKB-SubCell"/>
</dbReference>
<keyword evidence="9" id="KW-0732">Signal</keyword>
<accession>A0A5N5LBX6</accession>
<dbReference type="PANTHER" id="PTHR10583">
    <property type="entry name" value="CHROMOGRANIN"/>
    <property type="match status" value="1"/>
</dbReference>
<dbReference type="Proteomes" id="UP000327468">
    <property type="component" value="Chromosome 19"/>
</dbReference>
<evidence type="ECO:0000313" key="10">
    <source>
        <dbReference type="EMBL" id="KAB5540130.1"/>
    </source>
</evidence>
<name>A0A5N5LBX6_PANHP</name>
<feature type="region of interest" description="Disordered" evidence="8">
    <location>
        <begin position="85"/>
        <end position="113"/>
    </location>
</feature>
<comment type="subcellular location">
    <subcellularLocation>
        <location evidence="1">Cytoplasmic vesicle</location>
        <location evidence="1">Secretory vesicle</location>
    </subcellularLocation>
    <subcellularLocation>
        <location evidence="2">Secreted</location>
    </subcellularLocation>
</comment>
<keyword evidence="11" id="KW-1185">Reference proteome</keyword>
<evidence type="ECO:0000256" key="9">
    <source>
        <dbReference type="SAM" id="SignalP"/>
    </source>
</evidence>
<feature type="compositionally biased region" description="Basic and acidic residues" evidence="8">
    <location>
        <begin position="239"/>
        <end position="250"/>
    </location>
</feature>
<dbReference type="GO" id="GO:0086030">
    <property type="term" value="P:adenylate cyclase-activating adrenergic receptor signaling pathway involved in cardiac muscle relaxation"/>
    <property type="evidence" value="ECO:0007669"/>
    <property type="project" value="TreeGrafter"/>
</dbReference>
<feature type="compositionally biased region" description="Basic and acidic residues" evidence="8">
    <location>
        <begin position="261"/>
        <end position="280"/>
    </location>
</feature>
<feature type="compositionally biased region" description="Basic residues" evidence="8">
    <location>
        <begin position="218"/>
        <end position="233"/>
    </location>
</feature>
<dbReference type="PRINTS" id="PR00659">
    <property type="entry name" value="CHROMOGRANIN"/>
</dbReference>
<reference evidence="10 11" key="1">
    <citation type="submission" date="2019-06" db="EMBL/GenBank/DDBJ databases">
        <title>A chromosome-scale genome assembly of the striped catfish, Pangasianodon hypophthalmus.</title>
        <authorList>
            <person name="Wen M."/>
            <person name="Zahm M."/>
            <person name="Roques C."/>
            <person name="Cabau C."/>
            <person name="Klopp C."/>
            <person name="Donnadieu C."/>
            <person name="Jouanno E."/>
            <person name="Avarre J.-C."/>
            <person name="Campet M."/>
            <person name="Ha T.T.T."/>
            <person name="Dugue R."/>
            <person name="Lampietro C."/>
            <person name="Louis A."/>
            <person name="Herpin A."/>
            <person name="Echchiki A."/>
            <person name="Berthelot C."/>
            <person name="Parey E."/>
            <person name="Roest-Crollius H."/>
            <person name="Braasch I."/>
            <person name="Postlethwait J."/>
            <person name="Bobe J."/>
            <person name="Montfort J."/>
            <person name="Bouchez O."/>
            <person name="Begum T."/>
            <person name="Schartl M."/>
            <person name="Guiguen Y."/>
        </authorList>
    </citation>
    <scope>NUCLEOTIDE SEQUENCE [LARGE SCALE GENOMIC DNA]</scope>
    <source>
        <strain evidence="10 11">Indonesia</strain>
        <tissue evidence="10">Blood</tissue>
    </source>
</reference>
<evidence type="ECO:0000313" key="11">
    <source>
        <dbReference type="Proteomes" id="UP000327468"/>
    </source>
</evidence>
<keyword evidence="4" id="KW-0964">Secreted</keyword>
<dbReference type="GO" id="GO:0033604">
    <property type="term" value="P:negative regulation of catecholamine secretion"/>
    <property type="evidence" value="ECO:0007669"/>
    <property type="project" value="TreeGrafter"/>
</dbReference>
<protein>
    <recommendedName>
        <fullName evidence="7">Chromogranin-A</fullName>
    </recommendedName>
</protein>
<dbReference type="GO" id="GO:0005615">
    <property type="term" value="C:extracellular space"/>
    <property type="evidence" value="ECO:0007669"/>
    <property type="project" value="TreeGrafter"/>
</dbReference>
<comment type="similarity">
    <text evidence="3">Belongs to the chromogranin/secretogranin protein family.</text>
</comment>
<feature type="compositionally biased region" description="Basic and acidic residues" evidence="8">
    <location>
        <begin position="158"/>
        <end position="168"/>
    </location>
</feature>
<dbReference type="GO" id="GO:0046676">
    <property type="term" value="P:negative regulation of insulin secretion"/>
    <property type="evidence" value="ECO:0007669"/>
    <property type="project" value="TreeGrafter"/>
</dbReference>
<dbReference type="GO" id="GO:0042742">
    <property type="term" value="P:defense response to bacterium"/>
    <property type="evidence" value="ECO:0007669"/>
    <property type="project" value="TreeGrafter"/>
</dbReference>
<evidence type="ECO:0000256" key="5">
    <source>
        <dbReference type="ARBA" id="ARBA00023157"/>
    </source>
</evidence>
<dbReference type="PROSITE" id="PS00422">
    <property type="entry name" value="GRANINS_1"/>
    <property type="match status" value="1"/>
</dbReference>
<gene>
    <name evidence="10" type="ORF">PHYPO_G00097780</name>
</gene>
<feature type="signal peptide" evidence="9">
    <location>
        <begin position="1"/>
        <end position="19"/>
    </location>
</feature>
<dbReference type="InterPro" id="IPR001819">
    <property type="entry name" value="Chromogranin_AB"/>
</dbReference>